<dbReference type="AlphaFoldDB" id="A0A9D3X6V1"/>
<accession>A0A9D3X6V1</accession>
<evidence type="ECO:0000256" key="1">
    <source>
        <dbReference type="SAM" id="MobiDB-lite"/>
    </source>
</evidence>
<evidence type="ECO:0000313" key="2">
    <source>
        <dbReference type="EMBL" id="KAH1174011.1"/>
    </source>
</evidence>
<evidence type="ECO:0000313" key="3">
    <source>
        <dbReference type="Proteomes" id="UP000827986"/>
    </source>
</evidence>
<keyword evidence="3" id="KW-1185">Reference proteome</keyword>
<feature type="non-terminal residue" evidence="2">
    <location>
        <position position="149"/>
    </location>
</feature>
<protein>
    <submittedName>
        <fullName evidence="2">Uncharacterized protein</fullName>
    </submittedName>
</protein>
<comment type="caution">
    <text evidence="2">The sequence shown here is derived from an EMBL/GenBank/DDBJ whole genome shotgun (WGS) entry which is preliminary data.</text>
</comment>
<name>A0A9D3X6V1_9SAUR</name>
<gene>
    <name evidence="2" type="ORF">KIL84_017850</name>
</gene>
<sequence>GTGPTGQKSQELKDQGHQWDHRNSRCNEERRDTGTRNGTIQHVSVSMYVDFDCKVYGPMWPQLVVNMVKESELDSILPHMSKELVDVATYNLALTLHQCEGSTKPPVLLGRELCHGWCEVTMYLFWLQWALLFTLECCEAKPVTCCSSW</sequence>
<organism evidence="2 3">
    <name type="scientific">Mauremys mutica</name>
    <name type="common">yellowpond turtle</name>
    <dbReference type="NCBI Taxonomy" id="74926"/>
    <lineage>
        <taxon>Eukaryota</taxon>
        <taxon>Metazoa</taxon>
        <taxon>Chordata</taxon>
        <taxon>Craniata</taxon>
        <taxon>Vertebrata</taxon>
        <taxon>Euteleostomi</taxon>
        <taxon>Archelosauria</taxon>
        <taxon>Testudinata</taxon>
        <taxon>Testudines</taxon>
        <taxon>Cryptodira</taxon>
        <taxon>Durocryptodira</taxon>
        <taxon>Testudinoidea</taxon>
        <taxon>Geoemydidae</taxon>
        <taxon>Geoemydinae</taxon>
        <taxon>Mauremys</taxon>
    </lineage>
</organism>
<feature type="compositionally biased region" description="Basic and acidic residues" evidence="1">
    <location>
        <begin position="10"/>
        <end position="34"/>
    </location>
</feature>
<dbReference type="EMBL" id="JAHDVG010000482">
    <property type="protein sequence ID" value="KAH1174011.1"/>
    <property type="molecule type" value="Genomic_DNA"/>
</dbReference>
<proteinExistence type="predicted"/>
<dbReference type="Proteomes" id="UP000827986">
    <property type="component" value="Unassembled WGS sequence"/>
</dbReference>
<feature type="non-terminal residue" evidence="2">
    <location>
        <position position="1"/>
    </location>
</feature>
<reference evidence="2" key="1">
    <citation type="submission" date="2021-09" db="EMBL/GenBank/DDBJ databases">
        <title>The genome of Mauremys mutica provides insights into the evolution of semi-aquatic lifestyle.</title>
        <authorList>
            <person name="Gong S."/>
            <person name="Gao Y."/>
        </authorList>
    </citation>
    <scope>NUCLEOTIDE SEQUENCE</scope>
    <source>
        <strain evidence="2">MM-2020</strain>
        <tissue evidence="2">Muscle</tissue>
    </source>
</reference>
<feature type="region of interest" description="Disordered" evidence="1">
    <location>
        <begin position="1"/>
        <end position="37"/>
    </location>
</feature>